<protein>
    <submittedName>
        <fullName evidence="4">Calcium-binding protein</fullName>
    </submittedName>
</protein>
<dbReference type="InterPro" id="IPR018247">
    <property type="entry name" value="EF_Hand_1_Ca_BS"/>
</dbReference>
<feature type="signal peptide" evidence="2">
    <location>
        <begin position="1"/>
        <end position="22"/>
    </location>
</feature>
<feature type="region of interest" description="Disordered" evidence="1">
    <location>
        <begin position="179"/>
        <end position="215"/>
    </location>
</feature>
<name>A0A975K861_9SPHN</name>
<dbReference type="PROSITE" id="PS50222">
    <property type="entry name" value="EF_HAND_2"/>
    <property type="match status" value="2"/>
</dbReference>
<dbReference type="SUPFAM" id="SSF47473">
    <property type="entry name" value="EF-hand"/>
    <property type="match status" value="1"/>
</dbReference>
<dbReference type="RefSeq" id="WP_212609347.1">
    <property type="nucleotide sequence ID" value="NZ_CP073910.1"/>
</dbReference>
<dbReference type="Pfam" id="PF13499">
    <property type="entry name" value="EF-hand_7"/>
    <property type="match status" value="1"/>
</dbReference>
<feature type="domain" description="EF-hand" evidence="3">
    <location>
        <begin position="150"/>
        <end position="185"/>
    </location>
</feature>
<evidence type="ECO:0000313" key="5">
    <source>
        <dbReference type="Proteomes" id="UP000681425"/>
    </source>
</evidence>
<evidence type="ECO:0000259" key="3">
    <source>
        <dbReference type="PROSITE" id="PS50222"/>
    </source>
</evidence>
<dbReference type="AlphaFoldDB" id="A0A975K861"/>
<dbReference type="PROSITE" id="PS00018">
    <property type="entry name" value="EF_HAND_1"/>
    <property type="match status" value="1"/>
</dbReference>
<dbReference type="Gene3D" id="1.10.238.10">
    <property type="entry name" value="EF-hand"/>
    <property type="match status" value="3"/>
</dbReference>
<accession>A0A975K861</accession>
<dbReference type="SMART" id="SM00054">
    <property type="entry name" value="EFh"/>
    <property type="match status" value="3"/>
</dbReference>
<dbReference type="PANTHER" id="PTHR10827:SF85">
    <property type="entry name" value="CALCIUM-BINDING PROTEIN"/>
    <property type="match status" value="1"/>
</dbReference>
<dbReference type="InterPro" id="IPR002048">
    <property type="entry name" value="EF_hand_dom"/>
</dbReference>
<reference evidence="4" key="1">
    <citation type="submission" date="2021-04" db="EMBL/GenBank/DDBJ databases">
        <title>Isolation of p-tert-butylphenol degrading bacteria Sphingobium phenoxybenzoativorans Tas13 from active sludge.</title>
        <authorList>
            <person name="Li Y."/>
        </authorList>
    </citation>
    <scope>NUCLEOTIDE SEQUENCE</scope>
    <source>
        <strain evidence="4">Tas13</strain>
    </source>
</reference>
<gene>
    <name evidence="4" type="ORF">KFK14_23460</name>
</gene>
<dbReference type="Proteomes" id="UP000681425">
    <property type="component" value="Chromosome"/>
</dbReference>
<organism evidence="4 5">
    <name type="scientific">Sphingobium phenoxybenzoativorans</name>
    <dbReference type="NCBI Taxonomy" id="1592790"/>
    <lineage>
        <taxon>Bacteria</taxon>
        <taxon>Pseudomonadati</taxon>
        <taxon>Pseudomonadota</taxon>
        <taxon>Alphaproteobacteria</taxon>
        <taxon>Sphingomonadales</taxon>
        <taxon>Sphingomonadaceae</taxon>
        <taxon>Sphingobium</taxon>
    </lineage>
</organism>
<feature type="domain" description="EF-hand" evidence="3">
    <location>
        <begin position="80"/>
        <end position="115"/>
    </location>
</feature>
<dbReference type="EMBL" id="CP073910">
    <property type="protein sequence ID" value="QUT05853.1"/>
    <property type="molecule type" value="Genomic_DNA"/>
</dbReference>
<dbReference type="GO" id="GO:0005509">
    <property type="term" value="F:calcium ion binding"/>
    <property type="evidence" value="ECO:0007669"/>
    <property type="project" value="InterPro"/>
</dbReference>
<feature type="region of interest" description="Disordered" evidence="1">
    <location>
        <begin position="111"/>
        <end position="138"/>
    </location>
</feature>
<dbReference type="Pfam" id="PF13202">
    <property type="entry name" value="EF-hand_5"/>
    <property type="match status" value="2"/>
</dbReference>
<evidence type="ECO:0000256" key="1">
    <source>
        <dbReference type="SAM" id="MobiDB-lite"/>
    </source>
</evidence>
<feature type="chain" id="PRO_5036779917" evidence="2">
    <location>
        <begin position="23"/>
        <end position="215"/>
    </location>
</feature>
<dbReference type="KEGG" id="spph:KFK14_23460"/>
<evidence type="ECO:0000256" key="2">
    <source>
        <dbReference type="SAM" id="SignalP"/>
    </source>
</evidence>
<dbReference type="InterPro" id="IPR011992">
    <property type="entry name" value="EF-hand-dom_pair"/>
</dbReference>
<proteinExistence type="predicted"/>
<keyword evidence="2" id="KW-0732">Signal</keyword>
<keyword evidence="5" id="KW-1185">Reference proteome</keyword>
<dbReference type="CDD" id="cd00051">
    <property type="entry name" value="EFh"/>
    <property type="match status" value="1"/>
</dbReference>
<evidence type="ECO:0000313" key="4">
    <source>
        <dbReference type="EMBL" id="QUT05853.1"/>
    </source>
</evidence>
<dbReference type="PANTHER" id="PTHR10827">
    <property type="entry name" value="RETICULOCALBIN"/>
    <property type="match status" value="1"/>
</dbReference>
<sequence>MMKKLMISAALGAMLVAGGVAAAQNAAPAPGAMPRHGLPGDANGDGKVTKAELTASLQERFAKMDLNGDGKITKEERDQLREKRFDDRFAKMDADHNGQISKDEMKVAHEARGERRGGQDGPGKRHHGRMGMKGGGMMGADKDGVITREAFMARPLAMFEKADANKDGTVTAEEAKAAWAQFGKGRGPGKWGEGKWGRGGPGGPQGDTPPPPPSK</sequence>